<dbReference type="AlphaFoldDB" id="A0A4R2H1Z8"/>
<evidence type="ECO:0000313" key="3">
    <source>
        <dbReference type="EMBL" id="TCO18756.1"/>
    </source>
</evidence>
<name>A0A4R2H1Z8_9SPHI</name>
<feature type="domain" description="Lantibiotic dehydratase N-terminal" evidence="1">
    <location>
        <begin position="4"/>
        <end position="245"/>
    </location>
</feature>
<keyword evidence="5" id="KW-1185">Reference proteome</keyword>
<gene>
    <name evidence="3" type="ORF">EV200_11194</name>
    <name evidence="2" type="ORF">GCM10011413_41510</name>
</gene>
<dbReference type="Pfam" id="PF04738">
    <property type="entry name" value="Lant_dehydr_N"/>
    <property type="match status" value="1"/>
</dbReference>
<reference evidence="5" key="2">
    <citation type="journal article" date="2019" name="Int. J. Syst. Evol. Microbiol.">
        <title>The Global Catalogue of Microorganisms (GCM) 10K type strain sequencing project: providing services to taxonomists for standard genome sequencing and annotation.</title>
        <authorList>
            <consortium name="The Broad Institute Genomics Platform"/>
            <consortium name="The Broad Institute Genome Sequencing Center for Infectious Disease"/>
            <person name="Wu L."/>
            <person name="Ma J."/>
        </authorList>
    </citation>
    <scope>NUCLEOTIDE SEQUENCE [LARGE SCALE GENOMIC DNA]</scope>
    <source>
        <strain evidence="5">CGMCC 1.15644</strain>
    </source>
</reference>
<dbReference type="Proteomes" id="UP000295684">
    <property type="component" value="Unassembled WGS sequence"/>
</dbReference>
<evidence type="ECO:0000313" key="2">
    <source>
        <dbReference type="EMBL" id="GGE70514.1"/>
    </source>
</evidence>
<reference evidence="2" key="4">
    <citation type="submission" date="2024-05" db="EMBL/GenBank/DDBJ databases">
        <authorList>
            <person name="Sun Q."/>
            <person name="Zhou Y."/>
        </authorList>
    </citation>
    <scope>NUCLEOTIDE SEQUENCE</scope>
    <source>
        <strain evidence="2">CGMCC 1.15644</strain>
    </source>
</reference>
<accession>A0A4R2H1Z8</accession>
<reference evidence="3 4" key="3">
    <citation type="submission" date="2019-03" db="EMBL/GenBank/DDBJ databases">
        <title>Genomic Encyclopedia of Type Strains, Phase IV (KMG-IV): sequencing the most valuable type-strain genomes for metagenomic binning, comparative biology and taxonomic classification.</title>
        <authorList>
            <person name="Goeker M."/>
        </authorList>
    </citation>
    <scope>NUCLEOTIDE SEQUENCE [LARGE SCALE GENOMIC DNA]</scope>
    <source>
        <strain evidence="3 4">DSM 103236</strain>
    </source>
</reference>
<dbReference type="OrthoDB" id="1273722at2"/>
<protein>
    <submittedName>
        <fullName evidence="3">Lantibiotic biosynthesis dehydratase-like protein</fullName>
    </submittedName>
</protein>
<dbReference type="EMBL" id="BMJO01000010">
    <property type="protein sequence ID" value="GGE70514.1"/>
    <property type="molecule type" value="Genomic_DNA"/>
</dbReference>
<dbReference type="EMBL" id="SLWO01000011">
    <property type="protein sequence ID" value="TCO18756.1"/>
    <property type="molecule type" value="Genomic_DNA"/>
</dbReference>
<evidence type="ECO:0000313" key="5">
    <source>
        <dbReference type="Proteomes" id="UP000622648"/>
    </source>
</evidence>
<dbReference type="InterPro" id="IPR006827">
    <property type="entry name" value="Lant_deHydtase_N"/>
</dbReference>
<dbReference type="RefSeq" id="WP_132536310.1">
    <property type="nucleotide sequence ID" value="NZ_BMJO01000010.1"/>
</dbReference>
<sequence>MYIMGSLSAVNEEFNQKKFIFELTAVGGPSAVNLVTRFTHGDQQLLELTKDIIEIEESQYPDLIFAEIIHLPNARTGNILLRPVLRKYEIPYMGRSGALIQNQLPIEDLMVSVQHNQVILQSIKYNKRVIPRLSSAHNYSDSNLPIYKFLSDVQNQGLSDLILWDWNVFSDAKFLPRVTYKNIIVSRAQWKLSIEDLKSFRQNNDEYLRFFKEFSDKYKVNSVLQIEADHKLLIDLGHKESVLLLVNTILKKKVVRLEECLISPENCIIQDIDGNSFANEVIIPVKKHFPFN</sequence>
<comment type="caution">
    <text evidence="3">The sequence shown here is derived from an EMBL/GenBank/DDBJ whole genome shotgun (WGS) entry which is preliminary data.</text>
</comment>
<reference evidence="2" key="1">
    <citation type="journal article" date="2014" name="Int. J. Syst. Evol. Microbiol.">
        <title>Complete genome of a new Firmicutes species belonging to the dominant human colonic microbiota ('Ruminococcus bicirculans') reveals two chromosomes and a selective capacity to utilize plant glucans.</title>
        <authorList>
            <consortium name="NISC Comparative Sequencing Program"/>
            <person name="Wegmann U."/>
            <person name="Louis P."/>
            <person name="Goesmann A."/>
            <person name="Henrissat B."/>
            <person name="Duncan S.H."/>
            <person name="Flint H.J."/>
        </authorList>
    </citation>
    <scope>NUCLEOTIDE SEQUENCE</scope>
    <source>
        <strain evidence="2">CGMCC 1.15644</strain>
    </source>
</reference>
<dbReference type="Proteomes" id="UP000622648">
    <property type="component" value="Unassembled WGS sequence"/>
</dbReference>
<organism evidence="3 4">
    <name type="scientific">Pedobacter psychrotolerans</name>
    <dbReference type="NCBI Taxonomy" id="1843235"/>
    <lineage>
        <taxon>Bacteria</taxon>
        <taxon>Pseudomonadati</taxon>
        <taxon>Bacteroidota</taxon>
        <taxon>Sphingobacteriia</taxon>
        <taxon>Sphingobacteriales</taxon>
        <taxon>Sphingobacteriaceae</taxon>
        <taxon>Pedobacter</taxon>
    </lineage>
</organism>
<evidence type="ECO:0000313" key="4">
    <source>
        <dbReference type="Proteomes" id="UP000295684"/>
    </source>
</evidence>
<proteinExistence type="predicted"/>
<evidence type="ECO:0000259" key="1">
    <source>
        <dbReference type="Pfam" id="PF04738"/>
    </source>
</evidence>